<keyword evidence="4" id="KW-1185">Reference proteome</keyword>
<feature type="domain" description="Oxidoreductase molybdopterin-binding" evidence="2">
    <location>
        <begin position="43"/>
        <end position="146"/>
    </location>
</feature>
<dbReference type="PANTHER" id="PTHR43032:SF4">
    <property type="entry name" value="OXIDOREDUCTASE MOLYBDOPTERIN-BINDING DOMAIN-CONTAINING PROTEIN"/>
    <property type="match status" value="1"/>
</dbReference>
<sequence>MTVSEPRTGMIISRGFGDRRRTPDPSLPPGQRTTDDFPVMSAGPTPVVAPADWRFAIATERGTAEWGWDDLMAQPIDDITTDIHCVTRWSKLGTRWRGVSVDHVLAAAGGTEQVSAMIDCHGDYTTNVPIADLTDGKAWLAFEFEESRSSPSTASPCG</sequence>
<reference evidence="3 4" key="1">
    <citation type="journal article" date="2014" name="Int. J. Syst. Evol. Microbiol.">
        <title>Complete genome sequence of Corynebacterium casei LMG S-19264T (=DSM 44701T), isolated from a smear-ripened cheese.</title>
        <authorList>
            <consortium name="US DOE Joint Genome Institute (JGI-PGF)"/>
            <person name="Walter F."/>
            <person name="Albersmeier A."/>
            <person name="Kalinowski J."/>
            <person name="Ruckert C."/>
        </authorList>
    </citation>
    <scope>NUCLEOTIDE SEQUENCE [LARGE SCALE GENOMIC DNA]</scope>
    <source>
        <strain evidence="3 4">NBRC 112289</strain>
    </source>
</reference>
<dbReference type="InterPro" id="IPR036374">
    <property type="entry name" value="OxRdtase_Mopterin-bd_sf"/>
</dbReference>
<dbReference type="Pfam" id="PF00174">
    <property type="entry name" value="Oxidored_molyb"/>
    <property type="match status" value="1"/>
</dbReference>
<dbReference type="Proteomes" id="UP001157160">
    <property type="component" value="Unassembled WGS sequence"/>
</dbReference>
<organism evidence="3 4">
    <name type="scientific">Arenivirga flava</name>
    <dbReference type="NCBI Taxonomy" id="1930060"/>
    <lineage>
        <taxon>Bacteria</taxon>
        <taxon>Bacillati</taxon>
        <taxon>Actinomycetota</taxon>
        <taxon>Actinomycetes</taxon>
        <taxon>Micrococcales</taxon>
        <taxon>Microbacteriaceae</taxon>
        <taxon>Arenivirga</taxon>
    </lineage>
</organism>
<dbReference type="SUPFAM" id="SSF56524">
    <property type="entry name" value="Oxidoreductase molybdopterin-binding domain"/>
    <property type="match status" value="1"/>
</dbReference>
<evidence type="ECO:0000313" key="3">
    <source>
        <dbReference type="EMBL" id="GMA27864.1"/>
    </source>
</evidence>
<dbReference type="InterPro" id="IPR000572">
    <property type="entry name" value="OxRdtase_Mopterin-bd_dom"/>
</dbReference>
<proteinExistence type="predicted"/>
<dbReference type="AlphaFoldDB" id="A0AA37UCA8"/>
<dbReference type="EMBL" id="BSUL01000001">
    <property type="protein sequence ID" value="GMA27864.1"/>
    <property type="molecule type" value="Genomic_DNA"/>
</dbReference>
<evidence type="ECO:0000259" key="2">
    <source>
        <dbReference type="Pfam" id="PF00174"/>
    </source>
</evidence>
<gene>
    <name evidence="3" type="ORF">GCM10025874_11170</name>
</gene>
<accession>A0AA37UCA8</accession>
<comment type="caution">
    <text evidence="3">The sequence shown here is derived from an EMBL/GenBank/DDBJ whole genome shotgun (WGS) entry which is preliminary data.</text>
</comment>
<protein>
    <recommendedName>
        <fullName evidence="2">Oxidoreductase molybdopterin-binding domain-containing protein</fullName>
    </recommendedName>
</protein>
<name>A0AA37UCA8_9MICO</name>
<evidence type="ECO:0000256" key="1">
    <source>
        <dbReference type="SAM" id="MobiDB-lite"/>
    </source>
</evidence>
<evidence type="ECO:0000313" key="4">
    <source>
        <dbReference type="Proteomes" id="UP001157160"/>
    </source>
</evidence>
<dbReference type="Gene3D" id="3.90.420.10">
    <property type="entry name" value="Oxidoreductase, molybdopterin-binding domain"/>
    <property type="match status" value="1"/>
</dbReference>
<feature type="region of interest" description="Disordered" evidence="1">
    <location>
        <begin position="1"/>
        <end position="41"/>
    </location>
</feature>
<dbReference type="PANTHER" id="PTHR43032">
    <property type="entry name" value="PROTEIN-METHIONINE-SULFOXIDE REDUCTASE"/>
    <property type="match status" value="1"/>
</dbReference>